<feature type="compositionally biased region" description="Polar residues" evidence="1">
    <location>
        <begin position="231"/>
        <end position="251"/>
    </location>
</feature>
<feature type="compositionally biased region" description="Basic and acidic residues" evidence="1">
    <location>
        <begin position="293"/>
        <end position="304"/>
    </location>
</feature>
<keyword evidence="3" id="KW-1185">Reference proteome</keyword>
<feature type="region of interest" description="Disordered" evidence="1">
    <location>
        <begin position="231"/>
        <end position="260"/>
    </location>
</feature>
<feature type="region of interest" description="Disordered" evidence="1">
    <location>
        <begin position="128"/>
        <end position="217"/>
    </location>
</feature>
<proteinExistence type="predicted"/>
<protein>
    <submittedName>
        <fullName evidence="2">Uncharacterized protein</fullName>
    </submittedName>
</protein>
<feature type="region of interest" description="Disordered" evidence="1">
    <location>
        <begin position="286"/>
        <end position="359"/>
    </location>
</feature>
<gene>
    <name evidence="2" type="ORF">K504DRAFT_49235</name>
</gene>
<evidence type="ECO:0000313" key="2">
    <source>
        <dbReference type="EMBL" id="KAF2707051.1"/>
    </source>
</evidence>
<feature type="compositionally biased region" description="Basic and acidic residues" evidence="1">
    <location>
        <begin position="339"/>
        <end position="349"/>
    </location>
</feature>
<reference evidence="2" key="1">
    <citation type="journal article" date="2020" name="Stud. Mycol.">
        <title>101 Dothideomycetes genomes: a test case for predicting lifestyles and emergence of pathogens.</title>
        <authorList>
            <person name="Haridas S."/>
            <person name="Albert R."/>
            <person name="Binder M."/>
            <person name="Bloem J."/>
            <person name="Labutti K."/>
            <person name="Salamov A."/>
            <person name="Andreopoulos B."/>
            <person name="Baker S."/>
            <person name="Barry K."/>
            <person name="Bills G."/>
            <person name="Bluhm B."/>
            <person name="Cannon C."/>
            <person name="Castanera R."/>
            <person name="Culley D."/>
            <person name="Daum C."/>
            <person name="Ezra D."/>
            <person name="Gonzalez J."/>
            <person name="Henrissat B."/>
            <person name="Kuo A."/>
            <person name="Liang C."/>
            <person name="Lipzen A."/>
            <person name="Lutzoni F."/>
            <person name="Magnuson J."/>
            <person name="Mondo S."/>
            <person name="Nolan M."/>
            <person name="Ohm R."/>
            <person name="Pangilinan J."/>
            <person name="Park H.-J."/>
            <person name="Ramirez L."/>
            <person name="Alfaro M."/>
            <person name="Sun H."/>
            <person name="Tritt A."/>
            <person name="Yoshinaga Y."/>
            <person name="Zwiers L.-H."/>
            <person name="Turgeon B."/>
            <person name="Goodwin S."/>
            <person name="Spatafora J."/>
            <person name="Crous P."/>
            <person name="Grigoriev I."/>
        </authorList>
    </citation>
    <scope>NUCLEOTIDE SEQUENCE</scope>
    <source>
        <strain evidence="2">CBS 279.74</strain>
    </source>
</reference>
<evidence type="ECO:0000313" key="3">
    <source>
        <dbReference type="Proteomes" id="UP000799428"/>
    </source>
</evidence>
<dbReference type="Proteomes" id="UP000799428">
    <property type="component" value="Unassembled WGS sequence"/>
</dbReference>
<evidence type="ECO:0000256" key="1">
    <source>
        <dbReference type="SAM" id="MobiDB-lite"/>
    </source>
</evidence>
<accession>A0A6G1K3N6</accession>
<name>A0A6G1K3N6_9PLEO</name>
<dbReference type="AlphaFoldDB" id="A0A6G1K3N6"/>
<organism evidence="2 3">
    <name type="scientific">Pleomassaria siparia CBS 279.74</name>
    <dbReference type="NCBI Taxonomy" id="1314801"/>
    <lineage>
        <taxon>Eukaryota</taxon>
        <taxon>Fungi</taxon>
        <taxon>Dikarya</taxon>
        <taxon>Ascomycota</taxon>
        <taxon>Pezizomycotina</taxon>
        <taxon>Dothideomycetes</taxon>
        <taxon>Pleosporomycetidae</taxon>
        <taxon>Pleosporales</taxon>
        <taxon>Pleomassariaceae</taxon>
        <taxon>Pleomassaria</taxon>
    </lineage>
</organism>
<feature type="compositionally biased region" description="Basic residues" evidence="1">
    <location>
        <begin position="350"/>
        <end position="359"/>
    </location>
</feature>
<dbReference type="EMBL" id="MU005774">
    <property type="protein sequence ID" value="KAF2707051.1"/>
    <property type="molecule type" value="Genomic_DNA"/>
</dbReference>
<sequence length="359" mass="41371">MPPSCPWSPSCSSATPIINHPLNVALMEEKHLSFCDEIAWNVDFATLTPLARDILTEMDFELRDTHRSLLKDLYTGPEVIPSLGDIKSFWDDPSWASYEGGYEGLDRDGLDADLFARMRETRRRFVEEKMKNTEKEKEKEKEKQKERVQTETSLRKRGLSVVKEEGDDDDDDAVKRVREQGVSGNEEESERELSSSYLTVSTRTARSARTSDTRSRSTHGLLEILRSTTPSTQFARSPSVNETPRQQTPTVTRGKAKNKSPWWHRKLKNKDKRVDEAINTMNHWYGNPPDLVSSEKRAKEEGRYSPRAGLYEQEQREQAAGVNTERYLNYLAPPNEFSDPNRHSREYRNNVRKTRLTGN</sequence>
<feature type="compositionally biased region" description="Basic and acidic residues" evidence="1">
    <location>
        <begin position="128"/>
        <end position="149"/>
    </location>
</feature>